<evidence type="ECO:0000256" key="4">
    <source>
        <dbReference type="ARBA" id="ARBA00022741"/>
    </source>
</evidence>
<comment type="subunit">
    <text evidence="11">Homodimer.</text>
</comment>
<dbReference type="CDD" id="cd01065">
    <property type="entry name" value="NAD_bind_Shikimate_DH"/>
    <property type="match status" value="1"/>
</dbReference>
<keyword evidence="5" id="KW-0418">Kinase</keyword>
<evidence type="ECO:0000256" key="7">
    <source>
        <dbReference type="ARBA" id="ARBA00022857"/>
    </source>
</evidence>
<comment type="catalytic activity">
    <reaction evidence="10">
        <text>shikimate + ATP = 3-phosphoshikimate + ADP + H(+)</text>
        <dbReference type="Rhea" id="RHEA:13121"/>
        <dbReference type="ChEBI" id="CHEBI:15378"/>
        <dbReference type="ChEBI" id="CHEBI:30616"/>
        <dbReference type="ChEBI" id="CHEBI:36208"/>
        <dbReference type="ChEBI" id="CHEBI:145989"/>
        <dbReference type="ChEBI" id="CHEBI:456216"/>
        <dbReference type="EC" id="2.7.1.71"/>
    </reaction>
</comment>
<feature type="binding site" evidence="11">
    <location>
        <position position="344"/>
    </location>
    <ligand>
        <name>shikimate</name>
        <dbReference type="ChEBI" id="CHEBI:36208"/>
    </ligand>
</feature>
<feature type="binding site" evidence="11">
    <location>
        <position position="450"/>
    </location>
    <ligand>
        <name>shikimate</name>
        <dbReference type="ChEBI" id="CHEBI:36208"/>
    </ligand>
</feature>
<dbReference type="PANTHER" id="PTHR21089">
    <property type="entry name" value="SHIKIMATE DEHYDROGENASE"/>
    <property type="match status" value="1"/>
</dbReference>
<keyword evidence="4" id="KW-0547">Nucleotide-binding</keyword>
<organism evidence="14 15">
    <name type="scientific">Methanoculleus caldifontis</name>
    <dbReference type="NCBI Taxonomy" id="2651577"/>
    <lineage>
        <taxon>Archaea</taxon>
        <taxon>Methanobacteriati</taxon>
        <taxon>Methanobacteriota</taxon>
        <taxon>Stenosarchaea group</taxon>
        <taxon>Methanomicrobia</taxon>
        <taxon>Methanomicrobiales</taxon>
        <taxon>Methanomicrobiaceae</taxon>
        <taxon>Methanoculleus</taxon>
    </lineage>
</organism>
<keyword evidence="6" id="KW-0067">ATP-binding</keyword>
<feature type="active site" description="Proton acceptor" evidence="11">
    <location>
        <position position="308"/>
    </location>
</feature>
<sequence>MRGEVLPRFLGSALCGGAAVKIALIGFRGTGKTSVGRILADRLGLPFLDTDTMVERRAGMPIPEIFRKKGEAGFRALERETIASLRDAEGVISTGGGAITDPANIADLRRHGRVFLLSAAPGVILDRIAGSDRPGLTGLSQEEEVRTLLARRKDAYLGAADACIDAGTRPPREIADIILQEIRGEAGISPDEKPSRLSRLRVKQEYGDGDSIAREGAKTRKRERDALLERFGLTTVRDLLDRDPDLRVCAIAGNPCAHSKSPLLYNRLFAHFKMHYHYTRFEWPDAETILRLAALLPVKGLSVTIPFKADVIPHLDEVDSHAAAIGAVNTVVRCGGRAYGHNTDWLGVRSPLAHRQGGRAVVLGAGGAAAAAVYALLSLDMDVTVLARRSDAAQKLADRFGCRWGALEDFRGSDADVVVHTTPVGMEPDTRSLLAPCDLERKTTVFDLVYTPPETPLIRAAKEAGCETIPGTEMFVHQAAEQFRLITGIAVTPALIREMLA</sequence>
<feature type="binding site" evidence="11">
    <location>
        <position position="304"/>
    </location>
    <ligand>
        <name>shikimate</name>
        <dbReference type="ChEBI" id="CHEBI:36208"/>
    </ligand>
</feature>
<dbReference type="HAMAP" id="MF_00109">
    <property type="entry name" value="Shikimate_kinase"/>
    <property type="match status" value="1"/>
</dbReference>
<evidence type="ECO:0000256" key="9">
    <source>
        <dbReference type="ARBA" id="ARBA00023141"/>
    </source>
</evidence>
<comment type="catalytic activity">
    <reaction evidence="11">
        <text>shikimate + NADP(+) = 3-dehydroshikimate + NADPH + H(+)</text>
        <dbReference type="Rhea" id="RHEA:17737"/>
        <dbReference type="ChEBI" id="CHEBI:15378"/>
        <dbReference type="ChEBI" id="CHEBI:16630"/>
        <dbReference type="ChEBI" id="CHEBI:36208"/>
        <dbReference type="ChEBI" id="CHEBI:57783"/>
        <dbReference type="ChEBI" id="CHEBI:58349"/>
        <dbReference type="EC" id="1.1.1.25"/>
    </reaction>
</comment>
<dbReference type="InterPro" id="IPR011342">
    <property type="entry name" value="Shikimate_DH"/>
</dbReference>
<dbReference type="Gene3D" id="3.40.50.720">
    <property type="entry name" value="NAD(P)-binding Rossmann-like Domain"/>
    <property type="match status" value="1"/>
</dbReference>
<evidence type="ECO:0000256" key="5">
    <source>
        <dbReference type="ARBA" id="ARBA00022777"/>
    </source>
</evidence>
<comment type="pathway">
    <text evidence="11">Metabolic intermediate biosynthesis; chorismate biosynthesis; chorismate from D-erythrose 4-phosphate and phosphoenolpyruvate: step 4/7.</text>
</comment>
<reference evidence="14 15" key="1">
    <citation type="submission" date="2019-10" db="EMBL/GenBank/DDBJ databases">
        <title>Isolation and characterization of Methanoculleus sp. Wushi-C6 from a hot spring well.</title>
        <authorList>
            <person name="Chen S.-C."/>
            <person name="Lan Z.-H."/>
            <person name="You Y.-T."/>
            <person name="Lai M.-C."/>
        </authorList>
    </citation>
    <scope>NUCLEOTIDE SEQUENCE [LARGE SCALE GENOMIC DNA]</scope>
    <source>
        <strain evidence="14 15">Wushi-C6</strain>
    </source>
</reference>
<keyword evidence="8 11" id="KW-0560">Oxidoreductase</keyword>
<keyword evidence="2 11" id="KW-0028">Amino-acid biosynthesis</keyword>
<keyword evidence="9 11" id="KW-0057">Aromatic amino acid biosynthesis</keyword>
<gene>
    <name evidence="11 14" type="primary">aroE</name>
    <name evidence="14" type="ORF">F8E02_10295</name>
</gene>
<keyword evidence="7 11" id="KW-0521">NADP</keyword>
<dbReference type="Gene3D" id="3.40.50.10860">
    <property type="entry name" value="Leucine Dehydrogenase, chain A, domain 1"/>
    <property type="match status" value="1"/>
</dbReference>
<dbReference type="InterPro" id="IPR013708">
    <property type="entry name" value="Shikimate_DH-bd_N"/>
</dbReference>
<name>A0ABU3X2U3_9EURY</name>
<feature type="domain" description="Shikimate dehydrogenase substrate binding N-terminal" evidence="12">
    <location>
        <begin position="251"/>
        <end position="331"/>
    </location>
</feature>
<dbReference type="SUPFAM" id="SSF52540">
    <property type="entry name" value="P-loop containing nucleoside triphosphate hydrolases"/>
    <property type="match status" value="1"/>
</dbReference>
<dbReference type="SUPFAM" id="SSF53223">
    <property type="entry name" value="Aminoacid dehydrogenase-like, N-terminal domain"/>
    <property type="match status" value="1"/>
</dbReference>
<evidence type="ECO:0000313" key="14">
    <source>
        <dbReference type="EMBL" id="MDV2482383.1"/>
    </source>
</evidence>
<keyword evidence="3" id="KW-0808">Transferase</keyword>
<protein>
    <recommendedName>
        <fullName evidence="11">Shikimate dehydrogenase (NADP(+))</fullName>
        <shortName evidence="11">SDH</shortName>
        <ecNumber evidence="11">1.1.1.25</ecNumber>
    </recommendedName>
</protein>
<dbReference type="InterPro" id="IPR031322">
    <property type="entry name" value="Shikimate/glucono_kinase"/>
</dbReference>
<dbReference type="InterPro" id="IPR000623">
    <property type="entry name" value="Shikimate_kinase/TSH1"/>
</dbReference>
<dbReference type="InterPro" id="IPR022893">
    <property type="entry name" value="Shikimate_DH_fam"/>
</dbReference>
<feature type="binding site" evidence="11">
    <location>
        <position position="471"/>
    </location>
    <ligand>
        <name>NADP(+)</name>
        <dbReference type="ChEBI" id="CHEBI:58349"/>
    </ligand>
</feature>
<feature type="binding site" evidence="11">
    <location>
        <position position="448"/>
    </location>
    <ligand>
        <name>NADP(+)</name>
        <dbReference type="ChEBI" id="CHEBI:58349"/>
    </ligand>
</feature>
<evidence type="ECO:0000256" key="10">
    <source>
        <dbReference type="ARBA" id="ARBA00048567"/>
    </source>
</evidence>
<dbReference type="GO" id="GO:0004764">
    <property type="term" value="F:shikimate 3-dehydrogenase (NADP+) activity"/>
    <property type="evidence" value="ECO:0007669"/>
    <property type="project" value="UniProtKB-EC"/>
</dbReference>
<dbReference type="PROSITE" id="PS01128">
    <property type="entry name" value="SHIKIMATE_KINASE"/>
    <property type="match status" value="1"/>
</dbReference>
<dbReference type="InterPro" id="IPR041121">
    <property type="entry name" value="SDH_C"/>
</dbReference>
<feature type="binding site" evidence="11">
    <location>
        <position position="478"/>
    </location>
    <ligand>
        <name>shikimate</name>
        <dbReference type="ChEBI" id="CHEBI:36208"/>
    </ligand>
</feature>
<dbReference type="Gene3D" id="3.40.50.300">
    <property type="entry name" value="P-loop containing nucleotide triphosphate hydrolases"/>
    <property type="match status" value="1"/>
</dbReference>
<comment type="caution">
    <text evidence="11">Lacks conserved residue(s) required for the propagation of feature annotation.</text>
</comment>
<comment type="pathway">
    <text evidence="1">Metabolic intermediate biosynthesis; chorismate biosynthesis; chorismate from D-erythrose 4-phosphate and phosphoenolpyruvate: step 5/7.</text>
</comment>
<dbReference type="Proteomes" id="UP001281203">
    <property type="component" value="Unassembled WGS sequence"/>
</dbReference>
<comment type="function">
    <text evidence="11">Involved in the biosynthesis of the chorismate, which leads to the biosynthesis of aromatic amino acids. Catalyzes the reversible NADPH linked reduction of 3-dehydroshikimate (DHSA) to yield shikimate (SA).</text>
</comment>
<evidence type="ECO:0000259" key="13">
    <source>
        <dbReference type="Pfam" id="PF18317"/>
    </source>
</evidence>
<comment type="caution">
    <text evidence="14">The sequence shown here is derived from an EMBL/GenBank/DDBJ whole genome shotgun (WGS) entry which is preliminary data.</text>
</comment>
<accession>A0ABU3X2U3</accession>
<feature type="binding site" evidence="11">
    <location>
        <begin position="259"/>
        <end position="261"/>
    </location>
    <ligand>
        <name>shikimate</name>
        <dbReference type="ChEBI" id="CHEBI:36208"/>
    </ligand>
</feature>
<dbReference type="InterPro" id="IPR036291">
    <property type="entry name" value="NAD(P)-bd_dom_sf"/>
</dbReference>
<dbReference type="EMBL" id="WBKO01000002">
    <property type="protein sequence ID" value="MDV2482383.1"/>
    <property type="molecule type" value="Genomic_DNA"/>
</dbReference>
<dbReference type="EC" id="1.1.1.25" evidence="11"/>
<dbReference type="InterPro" id="IPR046346">
    <property type="entry name" value="Aminoacid_DH-like_N_sf"/>
</dbReference>
<proteinExistence type="inferred from homology"/>
<dbReference type="Pfam" id="PF08501">
    <property type="entry name" value="Shikimate_dh_N"/>
    <property type="match status" value="1"/>
</dbReference>
<evidence type="ECO:0000256" key="1">
    <source>
        <dbReference type="ARBA" id="ARBA00004842"/>
    </source>
</evidence>
<dbReference type="PANTHER" id="PTHR21089:SF1">
    <property type="entry name" value="BIFUNCTIONAL 3-DEHYDROQUINATE DEHYDRATASE_SHIKIMATE DEHYDROGENASE, CHLOROPLASTIC"/>
    <property type="match status" value="1"/>
</dbReference>
<dbReference type="CDD" id="cd00464">
    <property type="entry name" value="SK"/>
    <property type="match status" value="1"/>
</dbReference>
<keyword evidence="15" id="KW-1185">Reference proteome</keyword>
<dbReference type="Pfam" id="PF18317">
    <property type="entry name" value="SDH_C"/>
    <property type="match status" value="1"/>
</dbReference>
<dbReference type="NCBIfam" id="TIGR00507">
    <property type="entry name" value="aroE"/>
    <property type="match status" value="1"/>
</dbReference>
<evidence type="ECO:0000256" key="3">
    <source>
        <dbReference type="ARBA" id="ARBA00022679"/>
    </source>
</evidence>
<evidence type="ECO:0000313" key="15">
    <source>
        <dbReference type="Proteomes" id="UP001281203"/>
    </source>
</evidence>
<comment type="similarity">
    <text evidence="11">Belongs to the shikimate dehydrogenase family.</text>
</comment>
<dbReference type="HAMAP" id="MF_00222">
    <property type="entry name" value="Shikimate_DH_AroE"/>
    <property type="match status" value="1"/>
</dbReference>
<dbReference type="InterPro" id="IPR027417">
    <property type="entry name" value="P-loop_NTPase"/>
</dbReference>
<feature type="domain" description="SDH C-terminal" evidence="13">
    <location>
        <begin position="471"/>
        <end position="491"/>
    </location>
</feature>
<evidence type="ECO:0000256" key="2">
    <source>
        <dbReference type="ARBA" id="ARBA00022605"/>
    </source>
</evidence>
<feature type="binding site" evidence="11">
    <location>
        <position position="329"/>
    </location>
    <ligand>
        <name>shikimate</name>
        <dbReference type="ChEBI" id="CHEBI:36208"/>
    </ligand>
</feature>
<dbReference type="Pfam" id="PF01202">
    <property type="entry name" value="SKI"/>
    <property type="match status" value="1"/>
</dbReference>
<evidence type="ECO:0000256" key="6">
    <source>
        <dbReference type="ARBA" id="ARBA00022840"/>
    </source>
</evidence>
<dbReference type="InterPro" id="IPR023000">
    <property type="entry name" value="Shikimate_kinase_CS"/>
</dbReference>
<evidence type="ECO:0000256" key="11">
    <source>
        <dbReference type="HAMAP-Rule" id="MF_00222"/>
    </source>
</evidence>
<dbReference type="SUPFAM" id="SSF51735">
    <property type="entry name" value="NAD(P)-binding Rossmann-fold domains"/>
    <property type="match status" value="1"/>
</dbReference>
<dbReference type="PRINTS" id="PR01100">
    <property type="entry name" value="SHIKIMTKNASE"/>
</dbReference>
<feature type="binding site" evidence="11">
    <location>
        <begin position="364"/>
        <end position="368"/>
    </location>
    <ligand>
        <name>NADP(+)</name>
        <dbReference type="ChEBI" id="CHEBI:58349"/>
    </ligand>
</feature>
<evidence type="ECO:0000256" key="8">
    <source>
        <dbReference type="ARBA" id="ARBA00023002"/>
    </source>
</evidence>
<evidence type="ECO:0000259" key="12">
    <source>
        <dbReference type="Pfam" id="PF08501"/>
    </source>
</evidence>